<dbReference type="Gene3D" id="1.10.10.10">
    <property type="entry name" value="Winged helix-like DNA-binding domain superfamily/Winged helix DNA-binding domain"/>
    <property type="match status" value="1"/>
</dbReference>
<evidence type="ECO:0000256" key="5">
    <source>
        <dbReference type="ARBA" id="ARBA00023163"/>
    </source>
</evidence>
<dbReference type="PANTHER" id="PTHR46577">
    <property type="entry name" value="HTH-TYPE TRANSCRIPTIONAL REGULATORY PROTEIN GABR"/>
    <property type="match status" value="1"/>
</dbReference>
<reference evidence="8 9" key="1">
    <citation type="journal article" date="2016" name="Antonie Van Leeuwenhoek">
        <title>Dongia soli sp. nov., isolated from soil from Dokdo, Korea.</title>
        <authorList>
            <person name="Kim D.U."/>
            <person name="Lee H."/>
            <person name="Kim H."/>
            <person name="Kim S.G."/>
            <person name="Ka J.O."/>
        </authorList>
    </citation>
    <scope>NUCLEOTIDE SEQUENCE [LARGE SCALE GENOMIC DNA]</scope>
    <source>
        <strain evidence="8 9">D78</strain>
    </source>
</reference>
<dbReference type="InterPro" id="IPR036388">
    <property type="entry name" value="WH-like_DNA-bd_sf"/>
</dbReference>
<proteinExistence type="inferred from homology"/>
<dbReference type="Gene3D" id="3.40.640.10">
    <property type="entry name" value="Type I PLP-dependent aspartate aminotransferase-like (Major domain)"/>
    <property type="match status" value="1"/>
</dbReference>
<dbReference type="Pfam" id="PF00155">
    <property type="entry name" value="Aminotran_1_2"/>
    <property type="match status" value="1"/>
</dbReference>
<dbReference type="InterPro" id="IPR036390">
    <property type="entry name" value="WH_DNA-bd_sf"/>
</dbReference>
<protein>
    <submittedName>
        <fullName evidence="8">PLP-dependent aminotransferase family protein</fullName>
    </submittedName>
</protein>
<dbReference type="InterPro" id="IPR051446">
    <property type="entry name" value="HTH_trans_reg/aminotransferase"/>
</dbReference>
<dbReference type="CDD" id="cd07377">
    <property type="entry name" value="WHTH_GntR"/>
    <property type="match status" value="1"/>
</dbReference>
<dbReference type="SUPFAM" id="SSF46785">
    <property type="entry name" value="Winged helix' DNA-binding domain"/>
    <property type="match status" value="1"/>
</dbReference>
<accession>A0ABU5E9A3</accession>
<keyword evidence="5" id="KW-0804">Transcription</keyword>
<keyword evidence="4" id="KW-0238">DNA-binding</keyword>
<evidence type="ECO:0000313" key="8">
    <source>
        <dbReference type="EMBL" id="MDY0882809.1"/>
    </source>
</evidence>
<evidence type="ECO:0000256" key="2">
    <source>
        <dbReference type="ARBA" id="ARBA00022898"/>
    </source>
</evidence>
<dbReference type="InterPro" id="IPR015421">
    <property type="entry name" value="PyrdxlP-dep_Trfase_major"/>
</dbReference>
<dbReference type="Proteomes" id="UP001279642">
    <property type="component" value="Unassembled WGS sequence"/>
</dbReference>
<keyword evidence="9" id="KW-1185">Reference proteome</keyword>
<feature type="region of interest" description="Disordered" evidence="6">
    <location>
        <begin position="89"/>
        <end position="113"/>
    </location>
</feature>
<evidence type="ECO:0000256" key="4">
    <source>
        <dbReference type="ARBA" id="ARBA00023125"/>
    </source>
</evidence>
<comment type="similarity">
    <text evidence="1">In the C-terminal section; belongs to the class-I pyridoxal-phosphate-dependent aminotransferase family.</text>
</comment>
<organism evidence="8 9">
    <name type="scientific">Dongia soli</name>
    <dbReference type="NCBI Taxonomy" id="600628"/>
    <lineage>
        <taxon>Bacteria</taxon>
        <taxon>Pseudomonadati</taxon>
        <taxon>Pseudomonadota</taxon>
        <taxon>Alphaproteobacteria</taxon>
        <taxon>Rhodospirillales</taxon>
        <taxon>Dongiaceae</taxon>
        <taxon>Dongia</taxon>
    </lineage>
</organism>
<evidence type="ECO:0000256" key="3">
    <source>
        <dbReference type="ARBA" id="ARBA00023015"/>
    </source>
</evidence>
<dbReference type="Pfam" id="PF00392">
    <property type="entry name" value="GntR"/>
    <property type="match status" value="1"/>
</dbReference>
<dbReference type="PANTHER" id="PTHR46577:SF1">
    <property type="entry name" value="HTH-TYPE TRANSCRIPTIONAL REGULATORY PROTEIN GABR"/>
    <property type="match status" value="1"/>
</dbReference>
<keyword evidence="8" id="KW-0032">Aminotransferase</keyword>
<dbReference type="SUPFAM" id="SSF53383">
    <property type="entry name" value="PLP-dependent transferases"/>
    <property type="match status" value="1"/>
</dbReference>
<dbReference type="RefSeq" id="WP_320507870.1">
    <property type="nucleotide sequence ID" value="NZ_JAXCLW010000002.1"/>
</dbReference>
<dbReference type="GO" id="GO:0008483">
    <property type="term" value="F:transaminase activity"/>
    <property type="evidence" value="ECO:0007669"/>
    <property type="project" value="UniProtKB-KW"/>
</dbReference>
<gene>
    <name evidence="8" type="ORF">SMD27_08135</name>
</gene>
<evidence type="ECO:0000313" key="9">
    <source>
        <dbReference type="Proteomes" id="UP001279642"/>
    </source>
</evidence>
<evidence type="ECO:0000256" key="1">
    <source>
        <dbReference type="ARBA" id="ARBA00005384"/>
    </source>
</evidence>
<keyword evidence="2" id="KW-0663">Pyridoxal phosphate</keyword>
<dbReference type="InterPro" id="IPR015424">
    <property type="entry name" value="PyrdxlP-dep_Trfase"/>
</dbReference>
<dbReference type="CDD" id="cd00609">
    <property type="entry name" value="AAT_like"/>
    <property type="match status" value="1"/>
</dbReference>
<name>A0ABU5E9A3_9PROT</name>
<dbReference type="InterPro" id="IPR004839">
    <property type="entry name" value="Aminotransferase_I/II_large"/>
</dbReference>
<sequence>MKFGQSQLDRHSQVPVYRQIYDRFRDAIARGQLGPGERLPSARSLASQLGTARGTVDVAYNMLAGEGYIIGRGAAGTIVAPCIAQHLQSVKKRPRTTPRTNEDRPSPRPEKARPFQMGLPALDVFPRKLWSRLAMRRARTLTEAMMVYPDPLGERTLRDQIACYLAIARGIQCSPQQIVITSGFQGGLALLKELLLQPGDAVWLEDPGYFMTRRAFEIIGANVIAVPVDENGLSVDAGIELNKHARIAVVTPSHQAPLGVSLSLPRRLALLDWAQQHDAWIIEDDYDGEFRYTSRPLPALKSLDQADRVIYAGTFSKVLFPALRVGYIVLPENLLDRCAEISLLLQSGRSLLNEQIIADFMAEGHFARHIRRMRQLYANRRAALAEVLNDRMGGRFRVDLSAGGLHLLAWPKRRESDRLLVSKATALGLAPGALSAYSIKQDCGSALLLSFTNIPVEAAPKAVSLLEQALAT</sequence>
<evidence type="ECO:0000259" key="7">
    <source>
        <dbReference type="PROSITE" id="PS50949"/>
    </source>
</evidence>
<dbReference type="EMBL" id="JAXCLW010000002">
    <property type="protein sequence ID" value="MDY0882809.1"/>
    <property type="molecule type" value="Genomic_DNA"/>
</dbReference>
<dbReference type="PROSITE" id="PS50949">
    <property type="entry name" value="HTH_GNTR"/>
    <property type="match status" value="1"/>
</dbReference>
<dbReference type="SMART" id="SM00345">
    <property type="entry name" value="HTH_GNTR"/>
    <property type="match status" value="1"/>
</dbReference>
<feature type="domain" description="HTH gntR-type" evidence="7">
    <location>
        <begin position="14"/>
        <end position="82"/>
    </location>
</feature>
<comment type="caution">
    <text evidence="8">The sequence shown here is derived from an EMBL/GenBank/DDBJ whole genome shotgun (WGS) entry which is preliminary data.</text>
</comment>
<keyword evidence="3" id="KW-0805">Transcription regulation</keyword>
<dbReference type="InterPro" id="IPR000524">
    <property type="entry name" value="Tscrpt_reg_HTH_GntR"/>
</dbReference>
<feature type="compositionally biased region" description="Basic and acidic residues" evidence="6">
    <location>
        <begin position="100"/>
        <end position="113"/>
    </location>
</feature>
<evidence type="ECO:0000256" key="6">
    <source>
        <dbReference type="SAM" id="MobiDB-lite"/>
    </source>
</evidence>
<keyword evidence="8" id="KW-0808">Transferase</keyword>